<keyword evidence="5" id="KW-0804">Transcription</keyword>
<feature type="region of interest" description="Disordered" evidence="9">
    <location>
        <begin position="152"/>
        <end position="232"/>
    </location>
</feature>
<feature type="compositionally biased region" description="Basic and acidic residues" evidence="9">
    <location>
        <begin position="475"/>
        <end position="486"/>
    </location>
</feature>
<dbReference type="EMBL" id="CAAKMV010000146">
    <property type="protein sequence ID" value="VIO60664.1"/>
    <property type="molecule type" value="Genomic_DNA"/>
</dbReference>
<sequence length="518" mass="57142">RSLLQLFFALTLAATRPPAHHALGKRVVYQHQTAGQLDRGTVPSLSCRRLVMEDSRSLSKQSDTKLQQPASQLPNMSMIATASPSPHPSSFGMPRPWETNRCPDYSLRPRTENDKVALPSIRQAFPELQLQTQPPHDLNTKPLVTGPPLGTAPLAAASPQYVHSPNSSKRRRLSMEREMESERVRQVPRLCYSPDRESPRQISPNLAIQAGTRENWTAPTRTSPYLTNGATHHSVPMEVGERLEARPALPSLPPPRSLEREAVLVSRGPAQAPVPTPVPTPAPAPASIPASVSASAPAPAPTEGYRSSHQPMSHSRTPIPESGVSPYRESSYGYPYHHPTRYQSLSAGSAHSFDRTPFTPGAYNAPYQDFVRFGEMGPASLSGDNKQRKRRGNLPKETTDKLRAWFVAHLQHPYPTEDEKQDLMRQTGLQMNQISNWFINARRRQLPTMINNARAETDAMSSARGGDMKVLATTERGDFDHGKREPVGPLSDGEGATYEEELEALSQRRPGTMGRGSV</sequence>
<dbReference type="GO" id="GO:0005634">
    <property type="term" value="C:nucleus"/>
    <property type="evidence" value="ECO:0007669"/>
    <property type="project" value="UniProtKB-SubCell"/>
</dbReference>
<evidence type="ECO:0000256" key="4">
    <source>
        <dbReference type="ARBA" id="ARBA00023155"/>
    </source>
</evidence>
<evidence type="ECO:0000256" key="9">
    <source>
        <dbReference type="SAM" id="MobiDB-lite"/>
    </source>
</evidence>
<feature type="compositionally biased region" description="Low complexity" evidence="9">
    <location>
        <begin position="287"/>
        <end position="297"/>
    </location>
</feature>
<evidence type="ECO:0000256" key="5">
    <source>
        <dbReference type="ARBA" id="ARBA00023163"/>
    </source>
</evidence>
<dbReference type="GO" id="GO:0006355">
    <property type="term" value="P:regulation of DNA-templated transcription"/>
    <property type="evidence" value="ECO:0007669"/>
    <property type="project" value="InterPro"/>
</dbReference>
<dbReference type="PROSITE" id="PS50071">
    <property type="entry name" value="HOMEOBOX_2"/>
    <property type="match status" value="1"/>
</dbReference>
<proteinExistence type="inferred from homology"/>
<evidence type="ECO:0000313" key="12">
    <source>
        <dbReference type="EMBL" id="VIO60664.1"/>
    </source>
</evidence>
<dbReference type="AlphaFoldDB" id="A0A4E9DXY6"/>
<dbReference type="FunFam" id="1.10.10.60:FF:000059">
    <property type="entry name" value="TGFB-induced factor homeobox 1"/>
    <property type="match status" value="1"/>
</dbReference>
<feature type="region of interest" description="Disordered" evidence="9">
    <location>
        <begin position="474"/>
        <end position="518"/>
    </location>
</feature>
<gene>
    <name evidence="12" type="ORF">FUG_LOCUS407443</name>
</gene>
<feature type="non-terminal residue" evidence="12">
    <location>
        <position position="1"/>
    </location>
</feature>
<evidence type="ECO:0000259" key="11">
    <source>
        <dbReference type="PROSITE" id="PS50071"/>
    </source>
</evidence>
<feature type="domain" description="Homeobox" evidence="11">
    <location>
        <begin position="385"/>
        <end position="448"/>
    </location>
</feature>
<dbReference type="SUPFAM" id="SSF46689">
    <property type="entry name" value="Homeodomain-like"/>
    <property type="match status" value="1"/>
</dbReference>
<dbReference type="InterPro" id="IPR050224">
    <property type="entry name" value="TALE_homeobox"/>
</dbReference>
<dbReference type="PANTHER" id="PTHR11850">
    <property type="entry name" value="HOMEOBOX PROTEIN TRANSCRIPTION FACTORS"/>
    <property type="match status" value="1"/>
</dbReference>
<comment type="similarity">
    <text evidence="7">Belongs to the TALE/TGIF homeobox family.</text>
</comment>
<evidence type="ECO:0000256" key="3">
    <source>
        <dbReference type="ARBA" id="ARBA00023125"/>
    </source>
</evidence>
<dbReference type="InterPro" id="IPR008422">
    <property type="entry name" value="KN_HD"/>
</dbReference>
<reference evidence="12" key="1">
    <citation type="submission" date="2019-04" db="EMBL/GenBank/DDBJ databases">
        <authorList>
            <person name="Melise S."/>
            <person name="Noan J."/>
            <person name="Okalmin O."/>
        </authorList>
    </citation>
    <scope>NUCLEOTIDE SEQUENCE</scope>
    <source>
        <strain evidence="12">FN9</strain>
    </source>
</reference>
<dbReference type="Pfam" id="PF05920">
    <property type="entry name" value="Homeobox_KN"/>
    <property type="match status" value="1"/>
</dbReference>
<feature type="region of interest" description="Disordered" evidence="9">
    <location>
        <begin position="269"/>
        <end position="332"/>
    </location>
</feature>
<dbReference type="CDD" id="cd00086">
    <property type="entry name" value="homeodomain"/>
    <property type="match status" value="1"/>
</dbReference>
<keyword evidence="2" id="KW-0805">Transcription regulation</keyword>
<feature type="compositionally biased region" description="Polar residues" evidence="9">
    <location>
        <begin position="200"/>
        <end position="231"/>
    </location>
</feature>
<dbReference type="GO" id="GO:0003677">
    <property type="term" value="F:DNA binding"/>
    <property type="evidence" value="ECO:0007669"/>
    <property type="project" value="UniProtKB-UniRule"/>
</dbReference>
<feature type="compositionally biased region" description="Basic and acidic residues" evidence="9">
    <location>
        <begin position="173"/>
        <end position="185"/>
    </location>
</feature>
<evidence type="ECO:0000256" key="2">
    <source>
        <dbReference type="ARBA" id="ARBA00023015"/>
    </source>
</evidence>
<feature type="compositionally biased region" description="Polar residues" evidence="9">
    <location>
        <begin position="305"/>
        <end position="316"/>
    </location>
</feature>
<accession>A0A4E9DXY6</accession>
<keyword evidence="10" id="KW-0732">Signal</keyword>
<feature type="DNA-binding region" description="Homeobox" evidence="8">
    <location>
        <begin position="387"/>
        <end position="449"/>
    </location>
</feature>
<protein>
    <recommendedName>
        <fullName evidence="11">Homeobox domain-containing protein</fullName>
    </recommendedName>
</protein>
<dbReference type="InterPro" id="IPR001356">
    <property type="entry name" value="HD"/>
</dbReference>
<evidence type="ECO:0000256" key="6">
    <source>
        <dbReference type="ARBA" id="ARBA00023242"/>
    </source>
</evidence>
<dbReference type="InterPro" id="IPR009057">
    <property type="entry name" value="Homeodomain-like_sf"/>
</dbReference>
<feature type="chain" id="PRO_5026339706" description="Homeobox domain-containing protein" evidence="10">
    <location>
        <begin position="22"/>
        <end position="518"/>
    </location>
</feature>
<comment type="subcellular location">
    <subcellularLocation>
        <location evidence="1 8">Nucleus</location>
    </subcellularLocation>
</comment>
<dbReference type="Gene3D" id="1.10.10.60">
    <property type="entry name" value="Homeodomain-like"/>
    <property type="match status" value="1"/>
</dbReference>
<organism evidence="12">
    <name type="scientific">Gibberella zeae</name>
    <name type="common">Wheat head blight fungus</name>
    <name type="synonym">Fusarium graminearum</name>
    <dbReference type="NCBI Taxonomy" id="5518"/>
    <lineage>
        <taxon>Eukaryota</taxon>
        <taxon>Fungi</taxon>
        <taxon>Dikarya</taxon>
        <taxon>Ascomycota</taxon>
        <taxon>Pezizomycotina</taxon>
        <taxon>Sordariomycetes</taxon>
        <taxon>Hypocreomycetidae</taxon>
        <taxon>Hypocreales</taxon>
        <taxon>Nectriaceae</taxon>
        <taxon>Fusarium</taxon>
    </lineage>
</organism>
<keyword evidence="4 8" id="KW-0371">Homeobox</keyword>
<dbReference type="SMART" id="SM00389">
    <property type="entry name" value="HOX"/>
    <property type="match status" value="1"/>
</dbReference>
<evidence type="ECO:0000256" key="8">
    <source>
        <dbReference type="PROSITE-ProRule" id="PRU00108"/>
    </source>
</evidence>
<feature type="region of interest" description="Disordered" evidence="9">
    <location>
        <begin position="376"/>
        <end position="397"/>
    </location>
</feature>
<evidence type="ECO:0000256" key="1">
    <source>
        <dbReference type="ARBA" id="ARBA00004123"/>
    </source>
</evidence>
<keyword evidence="6 8" id="KW-0539">Nucleus</keyword>
<evidence type="ECO:0000256" key="7">
    <source>
        <dbReference type="ARBA" id="ARBA00038021"/>
    </source>
</evidence>
<feature type="compositionally biased region" description="Pro residues" evidence="9">
    <location>
        <begin position="272"/>
        <end position="286"/>
    </location>
</feature>
<name>A0A4E9DXY6_GIBZA</name>
<feature type="signal peptide" evidence="10">
    <location>
        <begin position="1"/>
        <end position="21"/>
    </location>
</feature>
<evidence type="ECO:0000256" key="10">
    <source>
        <dbReference type="SAM" id="SignalP"/>
    </source>
</evidence>
<keyword evidence="3 8" id="KW-0238">DNA-binding</keyword>